<organism evidence="3 4">
    <name type="scientific">Sphaerobolus stellatus (strain SS14)</name>
    <dbReference type="NCBI Taxonomy" id="990650"/>
    <lineage>
        <taxon>Eukaryota</taxon>
        <taxon>Fungi</taxon>
        <taxon>Dikarya</taxon>
        <taxon>Basidiomycota</taxon>
        <taxon>Agaricomycotina</taxon>
        <taxon>Agaricomycetes</taxon>
        <taxon>Phallomycetidae</taxon>
        <taxon>Geastrales</taxon>
        <taxon>Sphaerobolaceae</taxon>
        <taxon>Sphaerobolus</taxon>
    </lineage>
</organism>
<evidence type="ECO:0008006" key="5">
    <source>
        <dbReference type="Google" id="ProtNLM"/>
    </source>
</evidence>
<feature type="transmembrane region" description="Helical" evidence="2">
    <location>
        <begin position="211"/>
        <end position="240"/>
    </location>
</feature>
<feature type="transmembrane region" description="Helical" evidence="2">
    <location>
        <begin position="246"/>
        <end position="267"/>
    </location>
</feature>
<evidence type="ECO:0000256" key="2">
    <source>
        <dbReference type="SAM" id="Phobius"/>
    </source>
</evidence>
<dbReference type="EMBL" id="KN837116">
    <property type="protein sequence ID" value="KIJ44689.1"/>
    <property type="molecule type" value="Genomic_DNA"/>
</dbReference>
<protein>
    <recommendedName>
        <fullName evidence="5">Transmembrane protein</fullName>
    </recommendedName>
</protein>
<proteinExistence type="predicted"/>
<keyword evidence="2" id="KW-0812">Transmembrane</keyword>
<reference evidence="3 4" key="1">
    <citation type="submission" date="2014-06" db="EMBL/GenBank/DDBJ databases">
        <title>Evolutionary Origins and Diversification of the Mycorrhizal Mutualists.</title>
        <authorList>
            <consortium name="DOE Joint Genome Institute"/>
            <consortium name="Mycorrhizal Genomics Consortium"/>
            <person name="Kohler A."/>
            <person name="Kuo A."/>
            <person name="Nagy L.G."/>
            <person name="Floudas D."/>
            <person name="Copeland A."/>
            <person name="Barry K.W."/>
            <person name="Cichocki N."/>
            <person name="Veneault-Fourrey C."/>
            <person name="LaButti K."/>
            <person name="Lindquist E.A."/>
            <person name="Lipzen A."/>
            <person name="Lundell T."/>
            <person name="Morin E."/>
            <person name="Murat C."/>
            <person name="Riley R."/>
            <person name="Ohm R."/>
            <person name="Sun H."/>
            <person name="Tunlid A."/>
            <person name="Henrissat B."/>
            <person name="Grigoriev I.V."/>
            <person name="Hibbett D.S."/>
            <person name="Martin F."/>
        </authorList>
    </citation>
    <scope>NUCLEOTIDE SEQUENCE [LARGE SCALE GENOMIC DNA]</scope>
    <source>
        <strain evidence="3 4">SS14</strain>
    </source>
</reference>
<evidence type="ECO:0000313" key="4">
    <source>
        <dbReference type="Proteomes" id="UP000054279"/>
    </source>
</evidence>
<dbReference type="OrthoDB" id="2640035at2759"/>
<dbReference type="HOGENOM" id="CLU_081662_0_0_1"/>
<feature type="compositionally biased region" description="Low complexity" evidence="1">
    <location>
        <begin position="1"/>
        <end position="18"/>
    </location>
</feature>
<evidence type="ECO:0000313" key="3">
    <source>
        <dbReference type="EMBL" id="KIJ44689.1"/>
    </source>
</evidence>
<feature type="transmembrane region" description="Helical" evidence="2">
    <location>
        <begin position="131"/>
        <end position="152"/>
    </location>
</feature>
<dbReference type="Proteomes" id="UP000054279">
    <property type="component" value="Unassembled WGS sequence"/>
</dbReference>
<feature type="region of interest" description="Disordered" evidence="1">
    <location>
        <begin position="42"/>
        <end position="61"/>
    </location>
</feature>
<keyword evidence="2" id="KW-1133">Transmembrane helix</keyword>
<accession>A0A0C9VCJ3</accession>
<keyword evidence="4" id="KW-1185">Reference proteome</keyword>
<sequence length="297" mass="32602">MAHIFSSSRQRSASRQLQDPSLQGHPASYTSIIPMPEADINQTQASASPSPKPQMATSSTHLSAEVAEPIPRHWKLDFPDAPLLLTPLLRLTFQSLLIISLGHSHLETVWEISNADERVWIDQKDRLSDRINTVTVISGLMLSSTIGLITTVPPRPSLLNYTEAGPYICALFSFGVVLGGLVVGSTATFVMTKCPQRWFRETLMGSRSRICCTLILVAYPFFSVGLSTIILAIGLLAAAFQSANPIIRNGCIFVLLMPCSLIPIFAWTQSERFHSKVSVNSQDAERLPLHVAHDPNI</sequence>
<feature type="transmembrane region" description="Helical" evidence="2">
    <location>
        <begin position="164"/>
        <end position="190"/>
    </location>
</feature>
<feature type="region of interest" description="Disordered" evidence="1">
    <location>
        <begin position="1"/>
        <end position="30"/>
    </location>
</feature>
<gene>
    <name evidence="3" type="ORF">M422DRAFT_251996</name>
</gene>
<evidence type="ECO:0000256" key="1">
    <source>
        <dbReference type="SAM" id="MobiDB-lite"/>
    </source>
</evidence>
<dbReference type="AlphaFoldDB" id="A0A0C9VCJ3"/>
<keyword evidence="2" id="KW-0472">Membrane</keyword>
<name>A0A0C9VCJ3_SPHS4</name>